<keyword evidence="3" id="KW-0175">Coiled coil</keyword>
<dbReference type="InterPro" id="IPR023347">
    <property type="entry name" value="Lysozyme_dom_sf"/>
</dbReference>
<evidence type="ECO:0000256" key="3">
    <source>
        <dbReference type="SAM" id="Coils"/>
    </source>
</evidence>
<reference evidence="5" key="1">
    <citation type="submission" date="2020-04" db="EMBL/GenBank/DDBJ databases">
        <authorList>
            <person name="Chiriac C."/>
            <person name="Salcher M."/>
            <person name="Ghai R."/>
            <person name="Kavagutti S V."/>
        </authorList>
    </citation>
    <scope>NUCLEOTIDE SEQUENCE</scope>
</reference>
<dbReference type="Gene3D" id="1.10.530.40">
    <property type="match status" value="1"/>
</dbReference>
<evidence type="ECO:0000256" key="2">
    <source>
        <dbReference type="ARBA" id="ARBA00022638"/>
    </source>
</evidence>
<keyword evidence="2" id="KW-0081">Bacteriolytic enzyme</keyword>
<feature type="domain" description="Pesticin C-terminal" evidence="4">
    <location>
        <begin position="3"/>
        <end position="152"/>
    </location>
</feature>
<dbReference type="GO" id="GO:0042742">
    <property type="term" value="P:defense response to bacterium"/>
    <property type="evidence" value="ECO:0007669"/>
    <property type="project" value="UniProtKB-KW"/>
</dbReference>
<dbReference type="InterPro" id="IPR031922">
    <property type="entry name" value="Pesticin_C"/>
</dbReference>
<evidence type="ECO:0000259" key="4">
    <source>
        <dbReference type="Pfam" id="PF16754"/>
    </source>
</evidence>
<evidence type="ECO:0000313" key="5">
    <source>
        <dbReference type="EMBL" id="CAB4140551.1"/>
    </source>
</evidence>
<feature type="coiled-coil region" evidence="3">
    <location>
        <begin position="716"/>
        <end position="765"/>
    </location>
</feature>
<protein>
    <submittedName>
        <fullName evidence="5">Bacterial toxin homologue of phage lysozyme, C-terminal</fullName>
    </submittedName>
</protein>
<dbReference type="EMBL" id="LR796381">
    <property type="protein sequence ID" value="CAB4140551.1"/>
    <property type="molecule type" value="Genomic_DNA"/>
</dbReference>
<gene>
    <name evidence="5" type="ORF">UFOVP396_49</name>
</gene>
<accession>A0A6J5M300</accession>
<sequence>MRNIDWDFISNREGNETTGYVPRNKDNTIDENSGVTIGAGFDLGQQTEQTIKNLGFKDLSILDTVRPYLGLKGAKADEVAKNLTIPEDKLPDFNNTVNNYYADNIEKQYDKLTRYKKFNELDPALQTVITSVGFQYGDLKRTPKFFKEALDNNIEGVVAELRNFGDDYSPRRNLEADYLINKISNIDTKKKLEIADDPLTQKEMNGELYMDRVFKTFQNQPEPRPSLFTGAATAAKLNFLAFTLGRTLINQSYTPDPNGFSWKDNEVEIKKAFNDNQIRPEYYEFFTDAVSREHFYHLIDRVKMEQDNRDILHKMGATGLFLDIGSYVLDPANLIGFGYIQKAMMAKQSLTASRLERFFENGLVFGAYEGVTMGIQANESPSVGAVDVIVAAGLGGALGGGISVIGKAQLSRVAKDIENLELKDAGLKKTPKGEKLFEDVNTSKIDAKTHLDVNELLDTSDVVDKSIIYSSARDWPVAKLFSLTKSGSFGSSLSELARSFAYKFLEDPIGYAFKGEGRVSKRIASQEETVELIRDKYLAISMNGVAREVRDALNEYLKENGLNFFSRFANVNARTDFMQKVTRAIRTFDPNNKNLLDTELLKNKHIAKAANAYADAFERWGKTLKENGIEGAEFNVNRGYIPRRLSLERYAQLEAKIGESGIIELITKGILDKQKYLNVPKDAELKASLGVKELKYTKPNFNQINNTNQADKIAQINKLKADLERTKLVIASKQKEVSQAAKEEAKKIKEQIKKLEQEVKDSKIKLEADFISPDKAELMAKAIVSYIKNSKRTGGFDLEALLRVKDPEKLKEFFKESFPHLKQPQLDELTKNLANVVQTITSGRLVERIKLNESFEATIKGQKVRLDELYENNIDLLYNDYSHEMSGWSAMAERVGIKSRDEWNSYKNSLITDIEKSYSKDLANKQGIKRWFGERRLQEEISTLDSVFQNLMGRSGEAQTAWAEAGRTLRRYNFIRVLNQVGIASIPELGNIISATGIKAFVQNIPEFKNALRSMRSGALDDAFFKELKYIGYDGFGEDYLRRITHATEQADQGTALHAIQSSGKVNNFLTTGEKITSWTSGLTVVDTTLRRIATRAFIDKFADEMIKLKASNFNFNGVNLNRYKVLGFTEAELKKFANEFSNGAVTTEATFWGTKVKAFNFANWKDHELLTTFAHRLNRHVKRTVQYNFIGDSSQFFSDNTLGKMLGQFRQFSIVAWNKQFLHNVAMGDFRTFSNFTTTTFVAALAYMGQTHFNSIGMGAKEKAEYLEKRLGLKGDYSKLGLAAFQRTGWSSVMPAFADIATSALAPNYRFNTRTSGLEVNLWNGNPTISLLGDAKDVGLSFLKATRSDYRFSKVDLRRFTHLFAWNNSYGISNLLHHLIDNSPLPDTGKENLF</sequence>
<dbReference type="GO" id="GO:0031640">
    <property type="term" value="P:killing of cells of another organism"/>
    <property type="evidence" value="ECO:0007669"/>
    <property type="project" value="UniProtKB-KW"/>
</dbReference>
<dbReference type="GO" id="GO:0003796">
    <property type="term" value="F:lysozyme activity"/>
    <property type="evidence" value="ECO:0007669"/>
    <property type="project" value="InterPro"/>
</dbReference>
<organism evidence="5">
    <name type="scientific">uncultured Caudovirales phage</name>
    <dbReference type="NCBI Taxonomy" id="2100421"/>
    <lineage>
        <taxon>Viruses</taxon>
        <taxon>Duplodnaviria</taxon>
        <taxon>Heunggongvirae</taxon>
        <taxon>Uroviricota</taxon>
        <taxon>Caudoviricetes</taxon>
        <taxon>Peduoviridae</taxon>
        <taxon>Maltschvirus</taxon>
        <taxon>Maltschvirus maltsch</taxon>
    </lineage>
</organism>
<dbReference type="CDD" id="cd16902">
    <property type="entry name" value="pesticin_lyz"/>
    <property type="match status" value="1"/>
</dbReference>
<evidence type="ECO:0000256" key="1">
    <source>
        <dbReference type="ARBA" id="ARBA00022529"/>
    </source>
</evidence>
<name>A0A6J5M300_9CAUD</name>
<keyword evidence="1" id="KW-0929">Antimicrobial</keyword>
<proteinExistence type="predicted"/>
<dbReference type="Pfam" id="PF16754">
    <property type="entry name" value="Pesticin"/>
    <property type="match status" value="1"/>
</dbReference>